<name>A0A6F8XIL5_9ACTN</name>
<dbReference type="EMBL" id="AP022870">
    <property type="protein sequence ID" value="BCB73643.1"/>
    <property type="molecule type" value="Genomic_DNA"/>
</dbReference>
<reference evidence="1 2" key="1">
    <citation type="submission" date="2020-03" db="EMBL/GenBank/DDBJ databases">
        <title>Whole genome shotgun sequence of Phytohabitans flavus NBRC 107702.</title>
        <authorList>
            <person name="Komaki H."/>
            <person name="Tamura T."/>
        </authorList>
    </citation>
    <scope>NUCLEOTIDE SEQUENCE [LARGE SCALE GENOMIC DNA]</scope>
    <source>
        <strain evidence="1 2">NBRC 107702</strain>
    </source>
</reference>
<evidence type="ECO:0000313" key="1">
    <source>
        <dbReference type="EMBL" id="BCB73643.1"/>
    </source>
</evidence>
<proteinExistence type="predicted"/>
<protein>
    <submittedName>
        <fullName evidence="1">Uncharacterized protein</fullName>
    </submittedName>
</protein>
<dbReference type="AlphaFoldDB" id="A0A6F8XIL5"/>
<gene>
    <name evidence="1" type="ORF">Pflav_000530</name>
</gene>
<dbReference type="Proteomes" id="UP000502508">
    <property type="component" value="Chromosome"/>
</dbReference>
<sequence length="138" mass="15905">MEYALVGRSECRGYRLEIRNEDSGRERIATARHILMKREAGSVIEDLIAQGNVPQMSQLHRRELIKNLRTGAVKEILDRPVPQPLVQGSHPIVLIWILGFKRGRFVKEARTFVWVNALCLEKPRNRPRSVRQEVIDVG</sequence>
<reference evidence="1 2" key="2">
    <citation type="submission" date="2020-03" db="EMBL/GenBank/DDBJ databases">
        <authorList>
            <person name="Ichikawa N."/>
            <person name="Kimura A."/>
            <person name="Kitahashi Y."/>
            <person name="Uohara A."/>
        </authorList>
    </citation>
    <scope>NUCLEOTIDE SEQUENCE [LARGE SCALE GENOMIC DNA]</scope>
    <source>
        <strain evidence="1 2">NBRC 107702</strain>
    </source>
</reference>
<keyword evidence="2" id="KW-1185">Reference proteome</keyword>
<accession>A0A6F8XIL5</accession>
<dbReference type="KEGG" id="pfla:Pflav_000530"/>
<evidence type="ECO:0000313" key="2">
    <source>
        <dbReference type="Proteomes" id="UP000502508"/>
    </source>
</evidence>
<organism evidence="1 2">
    <name type="scientific">Phytohabitans flavus</name>
    <dbReference type="NCBI Taxonomy" id="1076124"/>
    <lineage>
        <taxon>Bacteria</taxon>
        <taxon>Bacillati</taxon>
        <taxon>Actinomycetota</taxon>
        <taxon>Actinomycetes</taxon>
        <taxon>Micromonosporales</taxon>
        <taxon>Micromonosporaceae</taxon>
    </lineage>
</organism>